<gene>
    <name evidence="7" type="ORF">NXF25_014773</name>
</gene>
<comment type="subcellular location">
    <subcellularLocation>
        <location evidence="1">Secreted</location>
    </subcellularLocation>
</comment>
<dbReference type="GO" id="GO:0050778">
    <property type="term" value="P:positive regulation of immune response"/>
    <property type="evidence" value="ECO:0007669"/>
    <property type="project" value="InterPro"/>
</dbReference>
<organism evidence="7 8">
    <name type="scientific">Crotalus adamanteus</name>
    <name type="common">Eastern diamondback rattlesnake</name>
    <dbReference type="NCBI Taxonomy" id="8729"/>
    <lineage>
        <taxon>Eukaryota</taxon>
        <taxon>Metazoa</taxon>
        <taxon>Chordata</taxon>
        <taxon>Craniata</taxon>
        <taxon>Vertebrata</taxon>
        <taxon>Euteleostomi</taxon>
        <taxon>Lepidosauria</taxon>
        <taxon>Squamata</taxon>
        <taxon>Bifurcata</taxon>
        <taxon>Unidentata</taxon>
        <taxon>Episquamata</taxon>
        <taxon>Toxicofera</taxon>
        <taxon>Serpentes</taxon>
        <taxon>Colubroidea</taxon>
        <taxon>Viperidae</taxon>
        <taxon>Crotalinae</taxon>
        <taxon>Crotalus</taxon>
    </lineage>
</organism>
<dbReference type="Gene3D" id="1.20.1250.60">
    <property type="entry name" value="Interferon lambda"/>
    <property type="match status" value="1"/>
</dbReference>
<keyword evidence="3" id="KW-0202">Cytokine</keyword>
<proteinExistence type="inferred from homology"/>
<reference evidence="7 8" key="1">
    <citation type="journal article" date="2024" name="Proc. Natl. Acad. Sci. U.S.A.">
        <title>The genetic regulatory architecture and epigenomic basis for age-related changes in rattlesnake venom.</title>
        <authorList>
            <person name="Hogan M.P."/>
            <person name="Holding M.L."/>
            <person name="Nystrom G.S."/>
            <person name="Colston T.J."/>
            <person name="Bartlett D.A."/>
            <person name="Mason A.J."/>
            <person name="Ellsworth S.A."/>
            <person name="Rautsaw R.M."/>
            <person name="Lawrence K.C."/>
            <person name="Strickland J.L."/>
            <person name="He B."/>
            <person name="Fraser P."/>
            <person name="Margres M.J."/>
            <person name="Gilbert D.M."/>
            <person name="Gibbs H.L."/>
            <person name="Parkinson C.L."/>
            <person name="Rokyta D.R."/>
        </authorList>
    </citation>
    <scope>NUCLEOTIDE SEQUENCE [LARGE SCALE GENOMIC DNA]</scope>
    <source>
        <strain evidence="7">DRR0105</strain>
    </source>
</reference>
<dbReference type="EMBL" id="JAOTOJ010000011">
    <property type="protein sequence ID" value="KAK9394245.1"/>
    <property type="molecule type" value="Genomic_DNA"/>
</dbReference>
<keyword evidence="6" id="KW-0051">Antiviral defense</keyword>
<dbReference type="GO" id="GO:0005615">
    <property type="term" value="C:extracellular space"/>
    <property type="evidence" value="ECO:0007669"/>
    <property type="project" value="UniProtKB-KW"/>
</dbReference>
<evidence type="ECO:0000256" key="2">
    <source>
        <dbReference type="ARBA" id="ARBA00008717"/>
    </source>
</evidence>
<evidence type="ECO:0000256" key="5">
    <source>
        <dbReference type="ARBA" id="ARBA00022729"/>
    </source>
</evidence>
<evidence type="ECO:0000313" key="8">
    <source>
        <dbReference type="Proteomes" id="UP001474421"/>
    </source>
</evidence>
<keyword evidence="4" id="KW-0964">Secreted</keyword>
<accession>A0AAW1AX17</accession>
<dbReference type="Proteomes" id="UP001474421">
    <property type="component" value="Unassembled WGS sequence"/>
</dbReference>
<evidence type="ECO:0000256" key="1">
    <source>
        <dbReference type="ARBA" id="ARBA00004613"/>
    </source>
</evidence>
<protein>
    <submittedName>
        <fullName evidence="7">Uncharacterized protein</fullName>
    </submittedName>
</protein>
<dbReference type="InterPro" id="IPR038326">
    <property type="entry name" value="IFN-lambda_sf"/>
</dbReference>
<dbReference type="PANTHER" id="PTHR31943">
    <property type="entry name" value="INTERLEUKIN-28 AND 29"/>
    <property type="match status" value="1"/>
</dbReference>
<keyword evidence="8" id="KW-1185">Reference proteome</keyword>
<dbReference type="AlphaFoldDB" id="A0AAW1AX17"/>
<dbReference type="Pfam" id="PF15177">
    <property type="entry name" value="IL28A"/>
    <property type="match status" value="1"/>
</dbReference>
<sequence>MEAVETELALVVPVLQNLSEPVFSKLASKILEFLQPLKDALAPCIRHKPPHEQKSSHLQQFQEAIQKFNASSVQQSPKCLEAAVGLNIVRLLEEDIAQLQHHFRHHHHFQVTTRLG</sequence>
<comment type="caution">
    <text evidence="7">The sequence shown here is derived from an EMBL/GenBank/DDBJ whole genome shotgun (WGS) entry which is preliminary data.</text>
</comment>
<dbReference type="GO" id="GO:0045087">
    <property type="term" value="P:innate immune response"/>
    <property type="evidence" value="ECO:0007669"/>
    <property type="project" value="TreeGrafter"/>
</dbReference>
<dbReference type="PANTHER" id="PTHR31943:SF1">
    <property type="entry name" value="INTERFERON LAMBDA-2-RELATED"/>
    <property type="match status" value="1"/>
</dbReference>
<dbReference type="GO" id="GO:0007259">
    <property type="term" value="P:cell surface receptor signaling pathway via JAK-STAT"/>
    <property type="evidence" value="ECO:0007669"/>
    <property type="project" value="InterPro"/>
</dbReference>
<comment type="similarity">
    <text evidence="2">Belongs to the lambda interferon family.</text>
</comment>
<dbReference type="GO" id="GO:0005125">
    <property type="term" value="F:cytokine activity"/>
    <property type="evidence" value="ECO:0007669"/>
    <property type="project" value="UniProtKB-KW"/>
</dbReference>
<keyword evidence="5" id="KW-0732">Signal</keyword>
<evidence type="ECO:0000256" key="3">
    <source>
        <dbReference type="ARBA" id="ARBA00022514"/>
    </source>
</evidence>
<dbReference type="GO" id="GO:0051607">
    <property type="term" value="P:defense response to virus"/>
    <property type="evidence" value="ECO:0007669"/>
    <property type="project" value="UniProtKB-KW"/>
</dbReference>
<evidence type="ECO:0000313" key="7">
    <source>
        <dbReference type="EMBL" id="KAK9394245.1"/>
    </source>
</evidence>
<evidence type="ECO:0000256" key="6">
    <source>
        <dbReference type="ARBA" id="ARBA00023118"/>
    </source>
</evidence>
<dbReference type="InterPro" id="IPR029177">
    <property type="entry name" value="INF_lambda"/>
</dbReference>
<evidence type="ECO:0000256" key="4">
    <source>
        <dbReference type="ARBA" id="ARBA00022525"/>
    </source>
</evidence>
<name>A0AAW1AX17_CROAD</name>